<comment type="caution">
    <text evidence="1">The sequence shown here is derived from an EMBL/GenBank/DDBJ whole genome shotgun (WGS) entry which is preliminary data.</text>
</comment>
<gene>
    <name evidence="1" type="ORF">MVEN_02581800</name>
</gene>
<dbReference type="EMBL" id="JACAZI010000039">
    <property type="protein sequence ID" value="KAF7326879.1"/>
    <property type="molecule type" value="Genomic_DNA"/>
</dbReference>
<evidence type="ECO:0000313" key="1">
    <source>
        <dbReference type="EMBL" id="KAF7326879.1"/>
    </source>
</evidence>
<organism evidence="1 2">
    <name type="scientific">Mycena venus</name>
    <dbReference type="NCBI Taxonomy" id="2733690"/>
    <lineage>
        <taxon>Eukaryota</taxon>
        <taxon>Fungi</taxon>
        <taxon>Dikarya</taxon>
        <taxon>Basidiomycota</taxon>
        <taxon>Agaricomycotina</taxon>
        <taxon>Agaricomycetes</taxon>
        <taxon>Agaricomycetidae</taxon>
        <taxon>Agaricales</taxon>
        <taxon>Marasmiineae</taxon>
        <taxon>Mycenaceae</taxon>
        <taxon>Mycena</taxon>
    </lineage>
</organism>
<reference evidence="1" key="1">
    <citation type="submission" date="2020-05" db="EMBL/GenBank/DDBJ databases">
        <title>Mycena genomes resolve the evolution of fungal bioluminescence.</title>
        <authorList>
            <person name="Tsai I.J."/>
        </authorList>
    </citation>
    <scope>NUCLEOTIDE SEQUENCE</scope>
    <source>
        <strain evidence="1">CCC161011</strain>
    </source>
</reference>
<name>A0A8H6WQ79_9AGAR</name>
<evidence type="ECO:0000313" key="2">
    <source>
        <dbReference type="Proteomes" id="UP000620124"/>
    </source>
</evidence>
<protein>
    <submittedName>
        <fullName evidence="1">Uncharacterized protein</fullName>
    </submittedName>
</protein>
<dbReference type="Proteomes" id="UP000620124">
    <property type="component" value="Unassembled WGS sequence"/>
</dbReference>
<accession>A0A8H6WQ79</accession>
<dbReference type="AlphaFoldDB" id="A0A8H6WQ79"/>
<dbReference type="OrthoDB" id="3006414at2759"/>
<proteinExistence type="predicted"/>
<keyword evidence="2" id="KW-1185">Reference proteome</keyword>
<sequence>MAGNSNSIVVFGPSPNSYYVGHGRQHVVENMSASFTNHARTDLNISVSRWISVSKNAQTWVEFNAATNSFHFNGDISRDIQDHINGVNGKCAAEFISFPDSDKLGFFVKGKQRGAWNAILPSYFIERLNTMRREVQNFDSFLTGMLFGKGKTNIILLEDGFSADLDDTEIPSPDHPLHKVLVEFSTPGDGWCIDRGSSLCLYDSRFFFLKFTRPGQNMVRMRWNLPSHIDAKFAALQELAQQPEERMALMQEDQMTMNLARARLNSQIQTNNMVADIRNYANIQSMAASSYRTWFL</sequence>